<evidence type="ECO:0000256" key="2">
    <source>
        <dbReference type="ARBA" id="ARBA00022448"/>
    </source>
</evidence>
<evidence type="ECO:0000256" key="5">
    <source>
        <dbReference type="ARBA" id="ARBA00022989"/>
    </source>
</evidence>
<keyword evidence="9" id="KW-0808">Transferase</keyword>
<evidence type="ECO:0000256" key="4">
    <source>
        <dbReference type="ARBA" id="ARBA00022692"/>
    </source>
</evidence>
<sequence>MGSGYVYLLKDKRFLPLFLTQFFGAFNDNAFKLAMLTMISYHLSHTQAQSEYYQALAGALFILPFFLFSATSGQIADKYDKALIVRLIKVVEVILMITGSFAFYYGSIFFMMLTLTGMGIHSAFFGPIKYAILPDHLPKKDLLRATGLIEASTFLAILLGTTLGTLAVGTTNATPIIAIFMTIFIAFAGLISSLFIPNAPSSAVSLKVDLNIWRATMMMLKLASKESGVLLAILTISWFWLIGAVLLTKLPDYTHYVLGANTTVFAVFLALFSLGIAFGSLLINRLLQGRITLGFVPWAMFLLTVFTVDLFLASPVEEAKTPLLTLSSFFAYFNHWRIAFDLFMLALSAGLFVVPLYAYLQVTSQPETRARTIAANNIYNSLFMVMGTLLVMLLLKLKVAIPQVFLILSLLNLIAALTVWFCLRKQKKIVVREI</sequence>
<dbReference type="InterPro" id="IPR011701">
    <property type="entry name" value="MFS"/>
</dbReference>
<dbReference type="KEGG" id="lant:TUM19329_14980"/>
<keyword evidence="9" id="KW-0012">Acyltransferase</keyword>
<dbReference type="InterPro" id="IPR020846">
    <property type="entry name" value="MFS_dom"/>
</dbReference>
<keyword evidence="5 7" id="KW-1133">Transmembrane helix</keyword>
<evidence type="ECO:0000256" key="6">
    <source>
        <dbReference type="ARBA" id="ARBA00023136"/>
    </source>
</evidence>
<dbReference type="GO" id="GO:0022857">
    <property type="term" value="F:transmembrane transporter activity"/>
    <property type="evidence" value="ECO:0007669"/>
    <property type="project" value="InterPro"/>
</dbReference>
<accession>A0A6F8T4Q1</accession>
<dbReference type="EMBL" id="AP022839">
    <property type="protein sequence ID" value="BCA95137.1"/>
    <property type="molecule type" value="Genomic_DNA"/>
</dbReference>
<keyword evidence="10" id="KW-1185">Reference proteome</keyword>
<feature type="transmembrane region" description="Helical" evidence="7">
    <location>
        <begin position="52"/>
        <end position="71"/>
    </location>
</feature>
<dbReference type="PANTHER" id="PTHR43266:SF2">
    <property type="entry name" value="MAJOR FACILITATOR SUPERFAMILY (MFS) PROFILE DOMAIN-CONTAINING PROTEIN"/>
    <property type="match status" value="1"/>
</dbReference>
<feature type="transmembrane region" description="Helical" evidence="7">
    <location>
        <begin position="336"/>
        <end position="358"/>
    </location>
</feature>
<evidence type="ECO:0000256" key="1">
    <source>
        <dbReference type="ARBA" id="ARBA00004651"/>
    </source>
</evidence>
<feature type="transmembrane region" description="Helical" evidence="7">
    <location>
        <begin position="253"/>
        <end position="283"/>
    </location>
</feature>
<dbReference type="CDD" id="cd06173">
    <property type="entry name" value="MFS_MefA_like"/>
    <property type="match status" value="1"/>
</dbReference>
<keyword evidence="2" id="KW-0813">Transport</keyword>
<organism evidence="9 10">
    <name type="scientific">Legionella antarctica</name>
    <dbReference type="NCBI Taxonomy" id="2708020"/>
    <lineage>
        <taxon>Bacteria</taxon>
        <taxon>Pseudomonadati</taxon>
        <taxon>Pseudomonadota</taxon>
        <taxon>Gammaproteobacteria</taxon>
        <taxon>Legionellales</taxon>
        <taxon>Legionellaceae</taxon>
        <taxon>Legionella</taxon>
    </lineage>
</organism>
<feature type="transmembrane region" description="Helical" evidence="7">
    <location>
        <begin position="176"/>
        <end position="196"/>
    </location>
</feature>
<dbReference type="PANTHER" id="PTHR43266">
    <property type="entry name" value="MACROLIDE-EFFLUX PROTEIN"/>
    <property type="match status" value="1"/>
</dbReference>
<dbReference type="Pfam" id="PF07690">
    <property type="entry name" value="MFS_1"/>
    <property type="match status" value="1"/>
</dbReference>
<evidence type="ECO:0000256" key="3">
    <source>
        <dbReference type="ARBA" id="ARBA00022475"/>
    </source>
</evidence>
<feature type="transmembrane region" description="Helical" evidence="7">
    <location>
        <begin position="148"/>
        <end position="170"/>
    </location>
</feature>
<feature type="transmembrane region" description="Helical" evidence="7">
    <location>
        <begin position="227"/>
        <end position="247"/>
    </location>
</feature>
<evidence type="ECO:0000259" key="8">
    <source>
        <dbReference type="PROSITE" id="PS50850"/>
    </source>
</evidence>
<protein>
    <submittedName>
        <fullName evidence="9">2-acyl-glycerophospho-ethanolamine acyltransferase</fullName>
    </submittedName>
</protein>
<evidence type="ECO:0000313" key="10">
    <source>
        <dbReference type="Proteomes" id="UP000502894"/>
    </source>
</evidence>
<gene>
    <name evidence="9" type="ORF">TUM19329_14980</name>
</gene>
<feature type="domain" description="Major facilitator superfamily (MFS) profile" evidence="8">
    <location>
        <begin position="13"/>
        <end position="427"/>
    </location>
</feature>
<dbReference type="SUPFAM" id="SSF103473">
    <property type="entry name" value="MFS general substrate transporter"/>
    <property type="match status" value="1"/>
</dbReference>
<feature type="transmembrane region" description="Helical" evidence="7">
    <location>
        <begin position="83"/>
        <end position="102"/>
    </location>
</feature>
<name>A0A6F8T4Q1_9GAMM</name>
<comment type="subcellular location">
    <subcellularLocation>
        <location evidence="1">Cell membrane</location>
        <topology evidence="1">Multi-pass membrane protein</topology>
    </subcellularLocation>
</comment>
<keyword evidence="3" id="KW-1003">Cell membrane</keyword>
<evidence type="ECO:0000313" key="9">
    <source>
        <dbReference type="EMBL" id="BCA95137.1"/>
    </source>
</evidence>
<dbReference type="RefSeq" id="WP_173236821.1">
    <property type="nucleotide sequence ID" value="NZ_AP022839.1"/>
</dbReference>
<evidence type="ECO:0000256" key="7">
    <source>
        <dbReference type="SAM" id="Phobius"/>
    </source>
</evidence>
<feature type="transmembrane region" description="Helical" evidence="7">
    <location>
        <begin position="295"/>
        <end position="316"/>
    </location>
</feature>
<dbReference type="GO" id="GO:0005886">
    <property type="term" value="C:plasma membrane"/>
    <property type="evidence" value="ECO:0007669"/>
    <property type="project" value="UniProtKB-SubCell"/>
</dbReference>
<dbReference type="PROSITE" id="PS50850">
    <property type="entry name" value="MFS"/>
    <property type="match status" value="1"/>
</dbReference>
<reference evidence="9" key="1">
    <citation type="journal article" date="2020" name="Microbiol. Resour. Announc.">
        <title>Complete Genome Sequence of Novel Psychrotolerant Legionella Strain TUM19329, Isolated from Antarctic Lake Sediment.</title>
        <authorList>
            <person name="Shimada S."/>
            <person name="Nakai R."/>
            <person name="Aoki K."/>
            <person name="Shimoeda N."/>
            <person name="Ohno G."/>
            <person name="Miyazaki Y."/>
            <person name="Kudoh S."/>
            <person name="Imura S."/>
            <person name="Watanabe K."/>
            <person name="Ishii Y."/>
            <person name="Tateda K."/>
        </authorList>
    </citation>
    <scope>NUCLEOTIDE SEQUENCE [LARGE SCALE GENOMIC DNA]</scope>
    <source>
        <strain evidence="9">TUM19329</strain>
    </source>
</reference>
<proteinExistence type="predicted"/>
<dbReference type="GO" id="GO:0016746">
    <property type="term" value="F:acyltransferase activity"/>
    <property type="evidence" value="ECO:0007669"/>
    <property type="project" value="UniProtKB-KW"/>
</dbReference>
<keyword evidence="4 7" id="KW-0812">Transmembrane</keyword>
<feature type="transmembrane region" description="Helical" evidence="7">
    <location>
        <begin position="108"/>
        <end position="128"/>
    </location>
</feature>
<dbReference type="InterPro" id="IPR036259">
    <property type="entry name" value="MFS_trans_sf"/>
</dbReference>
<dbReference type="Proteomes" id="UP000502894">
    <property type="component" value="Chromosome"/>
</dbReference>
<dbReference type="Gene3D" id="1.20.1250.20">
    <property type="entry name" value="MFS general substrate transporter like domains"/>
    <property type="match status" value="2"/>
</dbReference>
<keyword evidence="6 7" id="KW-0472">Membrane</keyword>
<dbReference type="AlphaFoldDB" id="A0A6F8T4Q1"/>
<feature type="transmembrane region" description="Helical" evidence="7">
    <location>
        <begin position="378"/>
        <end position="395"/>
    </location>
</feature>
<feature type="transmembrane region" description="Helical" evidence="7">
    <location>
        <begin position="401"/>
        <end position="423"/>
    </location>
</feature>